<dbReference type="Gene3D" id="3.20.20.80">
    <property type="entry name" value="Glycosidases"/>
    <property type="match status" value="2"/>
</dbReference>
<accession>A0A9R1CAW5</accession>
<comment type="catalytic activity">
    <reaction evidence="1">
        <text>Transfers a segment of a (1-&gt;4)-alpha-D-glucan to a new position in an acceptor, which may be glucose or a (1-&gt;4)-alpha-D-glucan.</text>
        <dbReference type="EC" id="2.4.1.25"/>
    </reaction>
</comment>
<name>A0A9R1CAW5_9BACT</name>
<dbReference type="PANTHER" id="PTHR32518">
    <property type="match status" value="1"/>
</dbReference>
<dbReference type="PANTHER" id="PTHR32518:SF3">
    <property type="entry name" value="4-ALPHA-GLUCANOTRANSFERASE"/>
    <property type="match status" value="1"/>
</dbReference>
<evidence type="ECO:0000313" key="13">
    <source>
        <dbReference type="EMBL" id="GJG59236.1"/>
    </source>
</evidence>
<dbReference type="Pfam" id="PF02446">
    <property type="entry name" value="Glyco_hydro_77"/>
    <property type="match status" value="1"/>
</dbReference>
<dbReference type="InterPro" id="IPR013784">
    <property type="entry name" value="Carb-bd-like_fold"/>
</dbReference>
<dbReference type="AlphaFoldDB" id="A0A9R1CAW5"/>
<dbReference type="SUPFAM" id="SSF49452">
    <property type="entry name" value="Starch-binding domain-like"/>
    <property type="match status" value="1"/>
</dbReference>
<dbReference type="GeneID" id="72466726"/>
<sequence>MLLKFSVHYSTEWGQSMHVAITYHYNDGRRRDYDFCMSTADGQLWTFETSALDSRKHVIVSFEYVYQLEDSDGRVLRREWNRVPRRFRFHSAMDFIFPDQWRDIPLQSHLMSDLCRVCDRREAHEGDVSGSMPLFRRTIIFRVLAPQLAKGQALAVIGSHPSLGSWNPMMFLKMYPSGEDEWTFSLNVDNVREAVEYKYVVVDESENRIIKWEEGDNRHADSTQLRDGQVLVLSGENLRVRERTWKAAGVVVPLFSLRTEKSFGVGDFGDLHRFVDYAAVTGMRVIQLLPLFDTTTTHTWSDSHPYNCISLHALHPHYLDIGQLGLETDEAGMTAFNRQRRELNALEYSDYEAVDRLKLRYIYAAFRQKGRDEMATDELKKFMNDNRFWLFPYACFCALRERFNTARTSDWCEFSIYDEQKLTEAYRADKQFRDVFDFTCYVQYHLHVQFVAVADYAHSKGIALCGDLPVGLYRDSAVTWQHPELFHLNMRLGNPPSASEPHGQDWGMPPFDWYPDDGRQVAEYLKDVLGHMNLYFDAVRVDHVVSFFRTWEIPEQNVWTVLGHFSPSLPFTEKDIRGYGFDFHKDICTLPFINDAVVSQFFGIHADYVRGNFLNAEAYHLYTLKPEYDTQKKIKQHFDGRNDENSQWIRDGLMHLCANVLFVKDPYRKGMYYPRFGVFDEPVYKVLSHDDKEAFVRLYNDFYFERHNSYWESMARKKLNAVFGDTKMLVCAEDLGLMPACVQGVLEQMRMLSLEVQSMPKQRGDEFAHLESYPYCSVAVPTTHDMAPLRLWWEENMERTQRFWNTLLQKDGRAPRHLPPMIAEEIVARHLYCPSMLCMMSIQDWMAMDYNFSNEDVFSLRINAPYDAFNKWKYRMKPTVDELINADQFNNKIKTMITRSFRA</sequence>
<evidence type="ECO:0000256" key="10">
    <source>
        <dbReference type="ARBA" id="ARBA00031423"/>
    </source>
</evidence>
<comment type="similarity">
    <text evidence="3">Belongs to the disproportionating enzyme family.</text>
</comment>
<dbReference type="PROSITE" id="PS51166">
    <property type="entry name" value="CBM20"/>
    <property type="match status" value="1"/>
</dbReference>
<dbReference type="RefSeq" id="WP_223925737.1">
    <property type="nucleotide sequence ID" value="NZ_BPTU01000001.1"/>
</dbReference>
<evidence type="ECO:0000256" key="7">
    <source>
        <dbReference type="ARBA" id="ARBA00022676"/>
    </source>
</evidence>
<keyword evidence="9" id="KW-0119">Carbohydrate metabolism</keyword>
<dbReference type="InterPro" id="IPR017853">
    <property type="entry name" value="GH"/>
</dbReference>
<dbReference type="GO" id="GO:0004134">
    <property type="term" value="F:4-alpha-glucanotransferase activity"/>
    <property type="evidence" value="ECO:0007669"/>
    <property type="project" value="UniProtKB-EC"/>
</dbReference>
<proteinExistence type="inferred from homology"/>
<comment type="subcellular location">
    <subcellularLocation>
        <location evidence="2">Cytoplasm</location>
    </subcellularLocation>
</comment>
<dbReference type="Proteomes" id="UP000825483">
    <property type="component" value="Unassembled WGS sequence"/>
</dbReference>
<dbReference type="Gene3D" id="2.60.40.10">
    <property type="entry name" value="Immunoglobulins"/>
    <property type="match status" value="1"/>
</dbReference>
<evidence type="ECO:0000256" key="11">
    <source>
        <dbReference type="ARBA" id="ARBA00031501"/>
    </source>
</evidence>
<keyword evidence="7" id="KW-0328">Glycosyltransferase</keyword>
<dbReference type="InterPro" id="IPR002044">
    <property type="entry name" value="CBM20"/>
</dbReference>
<dbReference type="GO" id="GO:0005975">
    <property type="term" value="P:carbohydrate metabolic process"/>
    <property type="evidence" value="ECO:0007669"/>
    <property type="project" value="InterPro"/>
</dbReference>
<dbReference type="Pfam" id="PF00686">
    <property type="entry name" value="CBM_20"/>
    <property type="match status" value="1"/>
</dbReference>
<dbReference type="EC" id="2.4.1.25" evidence="4"/>
<protein>
    <recommendedName>
        <fullName evidence="5">4-alpha-glucanotransferase</fullName>
        <ecNumber evidence="4">2.4.1.25</ecNumber>
    </recommendedName>
    <alternativeName>
        <fullName evidence="10">Amylomaltase</fullName>
    </alternativeName>
    <alternativeName>
        <fullName evidence="11">Disproportionating enzyme</fullName>
    </alternativeName>
</protein>
<evidence type="ECO:0000256" key="4">
    <source>
        <dbReference type="ARBA" id="ARBA00012560"/>
    </source>
</evidence>
<evidence type="ECO:0000256" key="6">
    <source>
        <dbReference type="ARBA" id="ARBA00022490"/>
    </source>
</evidence>
<evidence type="ECO:0000313" key="14">
    <source>
        <dbReference type="Proteomes" id="UP000825483"/>
    </source>
</evidence>
<evidence type="ECO:0000256" key="5">
    <source>
        <dbReference type="ARBA" id="ARBA00020295"/>
    </source>
</evidence>
<keyword evidence="6" id="KW-0963">Cytoplasm</keyword>
<evidence type="ECO:0000256" key="1">
    <source>
        <dbReference type="ARBA" id="ARBA00000439"/>
    </source>
</evidence>
<dbReference type="InterPro" id="IPR013783">
    <property type="entry name" value="Ig-like_fold"/>
</dbReference>
<gene>
    <name evidence="13" type="ORF">PRLR5076_20870</name>
</gene>
<comment type="caution">
    <text evidence="13">The sequence shown here is derived from an EMBL/GenBank/DDBJ whole genome shotgun (WGS) entry which is preliminary data.</text>
</comment>
<keyword evidence="8" id="KW-0808">Transferase</keyword>
<evidence type="ECO:0000256" key="9">
    <source>
        <dbReference type="ARBA" id="ARBA00023277"/>
    </source>
</evidence>
<dbReference type="GO" id="GO:0005737">
    <property type="term" value="C:cytoplasm"/>
    <property type="evidence" value="ECO:0007669"/>
    <property type="project" value="UniProtKB-SubCell"/>
</dbReference>
<dbReference type="GO" id="GO:2001070">
    <property type="term" value="F:starch binding"/>
    <property type="evidence" value="ECO:0007669"/>
    <property type="project" value="InterPro"/>
</dbReference>
<reference evidence="13" key="1">
    <citation type="journal article" date="2022" name="Int. J. Syst. Evol. Microbiol.">
        <title>Prevotella lacticifex sp. nov., isolated from the rumen of cows.</title>
        <authorList>
            <person name="Shinkai T."/>
            <person name="Ikeyama N."/>
            <person name="Kumagai M."/>
            <person name="Ohmori H."/>
            <person name="Sakamoto M."/>
            <person name="Ohkuma M."/>
            <person name="Mitsumori M."/>
        </authorList>
    </citation>
    <scope>NUCLEOTIDE SEQUENCE</scope>
    <source>
        <strain evidence="13">R5076</strain>
    </source>
</reference>
<feature type="domain" description="CBM20" evidence="12">
    <location>
        <begin position="131"/>
        <end position="247"/>
    </location>
</feature>
<evidence type="ECO:0000256" key="2">
    <source>
        <dbReference type="ARBA" id="ARBA00004496"/>
    </source>
</evidence>
<evidence type="ECO:0000256" key="8">
    <source>
        <dbReference type="ARBA" id="ARBA00022679"/>
    </source>
</evidence>
<evidence type="ECO:0000259" key="12">
    <source>
        <dbReference type="PROSITE" id="PS51166"/>
    </source>
</evidence>
<organism evidence="13 14">
    <name type="scientific">Prevotella lacticifex</name>
    <dbReference type="NCBI Taxonomy" id="2854755"/>
    <lineage>
        <taxon>Bacteria</taxon>
        <taxon>Pseudomonadati</taxon>
        <taxon>Bacteroidota</taxon>
        <taxon>Bacteroidia</taxon>
        <taxon>Bacteroidales</taxon>
        <taxon>Prevotellaceae</taxon>
        <taxon>Prevotella</taxon>
    </lineage>
</organism>
<dbReference type="InterPro" id="IPR003385">
    <property type="entry name" value="Glyco_hydro_77"/>
</dbReference>
<evidence type="ECO:0000256" key="3">
    <source>
        <dbReference type="ARBA" id="ARBA00005684"/>
    </source>
</evidence>
<dbReference type="SMART" id="SM01065">
    <property type="entry name" value="CBM_2"/>
    <property type="match status" value="1"/>
</dbReference>
<dbReference type="EMBL" id="BPUB01000002">
    <property type="protein sequence ID" value="GJG59236.1"/>
    <property type="molecule type" value="Genomic_DNA"/>
</dbReference>
<keyword evidence="14" id="KW-1185">Reference proteome</keyword>
<dbReference type="SUPFAM" id="SSF51445">
    <property type="entry name" value="(Trans)glycosidases"/>
    <property type="match status" value="1"/>
</dbReference>